<dbReference type="PANTHER" id="PTHR48025:SF1">
    <property type="entry name" value="RRM DOMAIN-CONTAINING PROTEIN"/>
    <property type="match status" value="1"/>
</dbReference>
<dbReference type="Gene3D" id="3.30.70.330">
    <property type="match status" value="1"/>
</dbReference>
<dbReference type="PROSITE" id="PS50102">
    <property type="entry name" value="RRM"/>
    <property type="match status" value="1"/>
</dbReference>
<keyword evidence="1 2" id="KW-0694">RNA-binding</keyword>
<organism evidence="5 6">
    <name type="scientific">Calicophoron daubneyi</name>
    <name type="common">Rumen fluke</name>
    <name type="synonym">Paramphistomum daubneyi</name>
    <dbReference type="NCBI Taxonomy" id="300641"/>
    <lineage>
        <taxon>Eukaryota</taxon>
        <taxon>Metazoa</taxon>
        <taxon>Spiralia</taxon>
        <taxon>Lophotrochozoa</taxon>
        <taxon>Platyhelminthes</taxon>
        <taxon>Trematoda</taxon>
        <taxon>Digenea</taxon>
        <taxon>Plagiorchiida</taxon>
        <taxon>Pronocephalata</taxon>
        <taxon>Paramphistomoidea</taxon>
        <taxon>Paramphistomidae</taxon>
        <taxon>Calicophoron</taxon>
    </lineage>
</organism>
<dbReference type="InterPro" id="IPR035979">
    <property type="entry name" value="RBD_domain_sf"/>
</dbReference>
<reference evidence="5" key="1">
    <citation type="submission" date="2024-06" db="EMBL/GenBank/DDBJ databases">
        <authorList>
            <person name="Liu X."/>
            <person name="Lenzi L."/>
            <person name="Haldenby T S."/>
            <person name="Uol C."/>
        </authorList>
    </citation>
    <scope>NUCLEOTIDE SEQUENCE</scope>
</reference>
<comment type="caution">
    <text evidence="5">The sequence shown here is derived from an EMBL/GenBank/DDBJ whole genome shotgun (WGS) entry which is preliminary data.</text>
</comment>
<evidence type="ECO:0000256" key="3">
    <source>
        <dbReference type="SAM" id="MobiDB-lite"/>
    </source>
</evidence>
<feature type="compositionally biased region" description="Polar residues" evidence="3">
    <location>
        <begin position="600"/>
        <end position="631"/>
    </location>
</feature>
<protein>
    <recommendedName>
        <fullName evidence="4">RRM domain-containing protein</fullName>
    </recommendedName>
</protein>
<feature type="region of interest" description="Disordered" evidence="3">
    <location>
        <begin position="600"/>
        <end position="737"/>
    </location>
</feature>
<dbReference type="Pfam" id="PF00076">
    <property type="entry name" value="RRM_1"/>
    <property type="match status" value="1"/>
</dbReference>
<dbReference type="AlphaFoldDB" id="A0AAV2TMW5"/>
<dbReference type="GO" id="GO:0003729">
    <property type="term" value="F:mRNA binding"/>
    <property type="evidence" value="ECO:0007669"/>
    <property type="project" value="TreeGrafter"/>
</dbReference>
<feature type="domain" description="RRM" evidence="4">
    <location>
        <begin position="54"/>
        <end position="135"/>
    </location>
</feature>
<dbReference type="Proteomes" id="UP001497525">
    <property type="component" value="Unassembled WGS sequence"/>
</dbReference>
<dbReference type="EMBL" id="CAXLJL010000512">
    <property type="protein sequence ID" value="CAL5138620.1"/>
    <property type="molecule type" value="Genomic_DNA"/>
</dbReference>
<evidence type="ECO:0000256" key="2">
    <source>
        <dbReference type="PROSITE-ProRule" id="PRU00176"/>
    </source>
</evidence>
<sequence>MSRKCFTCPPGYGFIDCASEEDAEKAKNHIIECAKVTGRKLSVTFAYENEKDLLNVYVQHLPRVDFTKEKLEDMFQKYGQVTSVKLMEADNGLTGCGFVRFASAEQAKKAVEQMNEAKLILGNNDKPVACKLADKADTRRRTLAATQAAAAAMLQPQQTLGNQLHRQNLPVCNSASPQAVSMPQTQTQPLSPYGQGVPVAPQSLPPLQQSHVAVPSMTSLASPHSRGVLAPSVLPNGSCPSAVGPMSFSSLVLGALNPHGSNISHRATPLIGPPPHPQVPAGLQPQQNPNLVAAYAAAMDANQGRAKTATGVQSTGYPNVTAGSVYLPNGGSIGSPSILNSSQPLPYLNSVPSNMQYPTHYAQQQPQQTLPAVSVNPSNPHLLVLAQPSATCTYQQPVSNALSTCSMNQIAQQYALMSPTQTTSMPKSAGLQHAAVVYQQQAAFMANQECSNSNNVNLVTSEFQSMTLNMPASANRPMPPASAPQLSLCANESVSWKGCPAVEVSRSAEPQSDPISVAFQPAPGSVGPAGDVQFSVCDRDCVSASAAQTPMFEHCEQAKNLSSGHCCSNSPLDTSALARSLSSASNSDDAVTGAQAADVISTSSTRLSPHPCNTSISGDNYEQNGSTSTDQRGVEGVWTKKYNRMIRKKHESPTTSASRGRRRSESGLNDGRATLAHMNSNRRRKLVASNSSRTGESVNGNEIDLLQSTNRMTEPNPTKQLPTTCPSAPAAPQSTLP</sequence>
<name>A0AAV2TMW5_CALDB</name>
<evidence type="ECO:0000313" key="6">
    <source>
        <dbReference type="Proteomes" id="UP001497525"/>
    </source>
</evidence>
<evidence type="ECO:0000256" key="1">
    <source>
        <dbReference type="ARBA" id="ARBA00022884"/>
    </source>
</evidence>
<dbReference type="PANTHER" id="PTHR48025">
    <property type="entry name" value="OS02G0815200 PROTEIN"/>
    <property type="match status" value="1"/>
</dbReference>
<dbReference type="InterPro" id="IPR000504">
    <property type="entry name" value="RRM_dom"/>
</dbReference>
<evidence type="ECO:0000259" key="4">
    <source>
        <dbReference type="PROSITE" id="PS50102"/>
    </source>
</evidence>
<dbReference type="GO" id="GO:0005634">
    <property type="term" value="C:nucleus"/>
    <property type="evidence" value="ECO:0007669"/>
    <property type="project" value="TreeGrafter"/>
</dbReference>
<gene>
    <name evidence="5" type="ORF">CDAUBV1_LOCUS13442</name>
</gene>
<accession>A0AAV2TMW5</accession>
<proteinExistence type="predicted"/>
<dbReference type="InterPro" id="IPR050502">
    <property type="entry name" value="Euk_RNA-bind_prot"/>
</dbReference>
<feature type="compositionally biased region" description="Basic residues" evidence="3">
    <location>
        <begin position="641"/>
        <end position="650"/>
    </location>
</feature>
<feature type="compositionally biased region" description="Polar residues" evidence="3">
    <location>
        <begin position="688"/>
        <end position="737"/>
    </location>
</feature>
<evidence type="ECO:0000313" key="5">
    <source>
        <dbReference type="EMBL" id="CAL5138620.1"/>
    </source>
</evidence>
<dbReference type="SUPFAM" id="SSF54928">
    <property type="entry name" value="RNA-binding domain, RBD"/>
    <property type="match status" value="1"/>
</dbReference>
<dbReference type="InterPro" id="IPR012677">
    <property type="entry name" value="Nucleotide-bd_a/b_plait_sf"/>
</dbReference>
<dbReference type="SMART" id="SM00360">
    <property type="entry name" value="RRM"/>
    <property type="match status" value="1"/>
</dbReference>